<organism evidence="1 2">
    <name type="scientific">Microbispora rosea</name>
    <dbReference type="NCBI Taxonomy" id="58117"/>
    <lineage>
        <taxon>Bacteria</taxon>
        <taxon>Bacillati</taxon>
        <taxon>Actinomycetota</taxon>
        <taxon>Actinomycetes</taxon>
        <taxon>Streptosporangiales</taxon>
        <taxon>Streptosporangiaceae</taxon>
        <taxon>Microbispora</taxon>
    </lineage>
</organism>
<proteinExistence type="predicted"/>
<gene>
    <name evidence="1" type="ORF">SAMN05421833_1353</name>
</gene>
<protein>
    <submittedName>
        <fullName evidence="1">Uncharacterized protein</fullName>
    </submittedName>
</protein>
<dbReference type="EMBL" id="FTNI01000035">
    <property type="protein sequence ID" value="SIS18282.1"/>
    <property type="molecule type" value="Genomic_DNA"/>
</dbReference>
<evidence type="ECO:0000313" key="1">
    <source>
        <dbReference type="EMBL" id="SIS18282.1"/>
    </source>
</evidence>
<name>A0A1N7H0D1_9ACTN</name>
<sequence>MHFNSKNMRAPSLAGLRMRIVALLWRVGEEAFAEIDAFAWVQRWEIRRTWHTHTYRDTRFDALAACTVCSAKGRCPTGLPCRRCRGTGRVNLLESPASRRPGRPSGGRA</sequence>
<evidence type="ECO:0000313" key="2">
    <source>
        <dbReference type="Proteomes" id="UP000186096"/>
    </source>
</evidence>
<dbReference type="Proteomes" id="UP000186096">
    <property type="component" value="Unassembled WGS sequence"/>
</dbReference>
<accession>A0A1N7H0D1</accession>
<dbReference type="AlphaFoldDB" id="A0A1N7H0D1"/>
<reference evidence="2" key="1">
    <citation type="submission" date="2017-01" db="EMBL/GenBank/DDBJ databases">
        <authorList>
            <person name="Varghese N."/>
            <person name="Submissions S."/>
        </authorList>
    </citation>
    <scope>NUCLEOTIDE SEQUENCE [LARGE SCALE GENOMIC DNA]</scope>
    <source>
        <strain evidence="2">ATCC 12950</strain>
    </source>
</reference>
<keyword evidence="2" id="KW-1185">Reference proteome</keyword>
<dbReference type="OrthoDB" id="3539116at2"/>
<dbReference type="RefSeq" id="WP_143734703.1">
    <property type="nucleotide sequence ID" value="NZ_FTNI01000035.1"/>
</dbReference>